<evidence type="ECO:0000259" key="8">
    <source>
        <dbReference type="Pfam" id="PF09335"/>
    </source>
</evidence>
<proteinExistence type="inferred from homology"/>
<evidence type="ECO:0000313" key="9">
    <source>
        <dbReference type="EMBL" id="AFM12171.1"/>
    </source>
</evidence>
<comment type="subcellular location">
    <subcellularLocation>
        <location evidence="1 7">Cell membrane</location>
        <topology evidence="1 7">Multi-pass membrane protein</topology>
    </subcellularLocation>
</comment>
<feature type="transmembrane region" description="Helical" evidence="7">
    <location>
        <begin position="141"/>
        <end position="165"/>
    </location>
</feature>
<dbReference type="InterPro" id="IPR032818">
    <property type="entry name" value="DedA-like"/>
</dbReference>
<dbReference type="RefSeq" id="WP_014802682.1">
    <property type="nucleotide sequence ID" value="NC_018020.1"/>
</dbReference>
<keyword evidence="5 7" id="KW-1133">Transmembrane helix</keyword>
<evidence type="ECO:0000256" key="3">
    <source>
        <dbReference type="ARBA" id="ARBA00022475"/>
    </source>
</evidence>
<organism evidence="9 10">
    <name type="scientific">Turneriella parva (strain ATCC BAA-1111 / DSM 21527 / NCTC 11395 / H)</name>
    <name type="common">Leptospira parva</name>
    <dbReference type="NCBI Taxonomy" id="869212"/>
    <lineage>
        <taxon>Bacteria</taxon>
        <taxon>Pseudomonadati</taxon>
        <taxon>Spirochaetota</taxon>
        <taxon>Spirochaetia</taxon>
        <taxon>Leptospirales</taxon>
        <taxon>Leptospiraceae</taxon>
        <taxon>Turneriella</taxon>
    </lineage>
</organism>
<feature type="transmembrane region" description="Helical" evidence="7">
    <location>
        <begin position="56"/>
        <end position="75"/>
    </location>
</feature>
<dbReference type="PANTHER" id="PTHR30353:SF15">
    <property type="entry name" value="INNER MEMBRANE PROTEIN YABI"/>
    <property type="match status" value="1"/>
</dbReference>
<sequence length="212" mass="23679">MFNIDGIIHTIQSIHEPWSYLLVFGILLLCGFGLPIPEDITLIAGGLMAYYQKADPYVMVAVGLAGVMLGDGAMFQIGKRFGYRVFEWKWMAKIMHAERLETVKDKLKNHGNKVIFSARFMPGLRSLVFLSSGALGIPFRVFLLFDGLAALISVPAIVLSCYFFGDQINHAVTVIKNIENGIVLVIVGVIGYFTLKYFLKKRREKREAAGEI</sequence>
<dbReference type="InterPro" id="IPR032816">
    <property type="entry name" value="VTT_dom"/>
</dbReference>
<dbReference type="HOGENOM" id="CLU_044208_4_1_12"/>
<dbReference type="PANTHER" id="PTHR30353">
    <property type="entry name" value="INNER MEMBRANE PROTEIN DEDA-RELATED"/>
    <property type="match status" value="1"/>
</dbReference>
<dbReference type="EMBL" id="CP002959">
    <property type="protein sequence ID" value="AFM12171.1"/>
    <property type="molecule type" value="Genomic_DNA"/>
</dbReference>
<evidence type="ECO:0000256" key="1">
    <source>
        <dbReference type="ARBA" id="ARBA00004651"/>
    </source>
</evidence>
<dbReference type="KEGG" id="tpx:Turpa_1523"/>
<keyword evidence="6 7" id="KW-0472">Membrane</keyword>
<dbReference type="GO" id="GO:0005886">
    <property type="term" value="C:plasma membrane"/>
    <property type="evidence" value="ECO:0007669"/>
    <property type="project" value="UniProtKB-SubCell"/>
</dbReference>
<dbReference type="Proteomes" id="UP000006048">
    <property type="component" value="Chromosome"/>
</dbReference>
<evidence type="ECO:0000256" key="2">
    <source>
        <dbReference type="ARBA" id="ARBA00010792"/>
    </source>
</evidence>
<keyword evidence="4 7" id="KW-0812">Transmembrane</keyword>
<evidence type="ECO:0000256" key="6">
    <source>
        <dbReference type="ARBA" id="ARBA00023136"/>
    </source>
</evidence>
<keyword evidence="3 7" id="KW-1003">Cell membrane</keyword>
<dbReference type="STRING" id="869212.Turpa_1523"/>
<feature type="transmembrane region" description="Helical" evidence="7">
    <location>
        <begin position="181"/>
        <end position="199"/>
    </location>
</feature>
<evidence type="ECO:0000313" key="10">
    <source>
        <dbReference type="Proteomes" id="UP000006048"/>
    </source>
</evidence>
<dbReference type="AlphaFoldDB" id="I4B4G4"/>
<evidence type="ECO:0000256" key="5">
    <source>
        <dbReference type="ARBA" id="ARBA00022989"/>
    </source>
</evidence>
<name>I4B4G4_TURPD</name>
<protein>
    <submittedName>
        <fullName evidence="9">SNARE associated protein</fullName>
    </submittedName>
</protein>
<evidence type="ECO:0000256" key="4">
    <source>
        <dbReference type="ARBA" id="ARBA00022692"/>
    </source>
</evidence>
<gene>
    <name evidence="9" type="ordered locus">Turpa_1523</name>
</gene>
<reference evidence="9 10" key="1">
    <citation type="submission" date="2012-06" db="EMBL/GenBank/DDBJ databases">
        <title>The complete chromosome of genome of Turneriella parva DSM 21527.</title>
        <authorList>
            <consortium name="US DOE Joint Genome Institute (JGI-PGF)"/>
            <person name="Lucas S."/>
            <person name="Han J."/>
            <person name="Lapidus A."/>
            <person name="Bruce D."/>
            <person name="Goodwin L."/>
            <person name="Pitluck S."/>
            <person name="Peters L."/>
            <person name="Kyrpides N."/>
            <person name="Mavromatis K."/>
            <person name="Ivanova N."/>
            <person name="Mikhailova N."/>
            <person name="Chertkov O."/>
            <person name="Detter J.C."/>
            <person name="Tapia R."/>
            <person name="Han C."/>
            <person name="Land M."/>
            <person name="Hauser L."/>
            <person name="Markowitz V."/>
            <person name="Cheng J.-F."/>
            <person name="Hugenholtz P."/>
            <person name="Woyke T."/>
            <person name="Wu D."/>
            <person name="Gronow S."/>
            <person name="Wellnitz S."/>
            <person name="Brambilla E."/>
            <person name="Klenk H.-P."/>
            <person name="Eisen J.A."/>
        </authorList>
    </citation>
    <scope>NUCLEOTIDE SEQUENCE [LARGE SCALE GENOMIC DNA]</scope>
    <source>
        <strain evidence="10">ATCC BAA-1111 / DSM 21527 / NCTC 11395 / H</strain>
    </source>
</reference>
<feature type="domain" description="VTT" evidence="8">
    <location>
        <begin position="36"/>
        <end position="160"/>
    </location>
</feature>
<dbReference type="PATRIC" id="fig|869212.3.peg.1516"/>
<dbReference type="OrthoDB" id="9782291at2"/>
<evidence type="ECO:0000256" key="7">
    <source>
        <dbReference type="RuleBase" id="RU367016"/>
    </source>
</evidence>
<accession>I4B4G4</accession>
<feature type="transmembrane region" description="Helical" evidence="7">
    <location>
        <begin position="18"/>
        <end position="36"/>
    </location>
</feature>
<dbReference type="Pfam" id="PF09335">
    <property type="entry name" value="VTT_dom"/>
    <property type="match status" value="1"/>
</dbReference>
<keyword evidence="10" id="KW-1185">Reference proteome</keyword>
<comment type="similarity">
    <text evidence="2 7">Belongs to the DedA family.</text>
</comment>